<feature type="transmembrane region" description="Helical" evidence="2">
    <location>
        <begin position="31"/>
        <end position="61"/>
    </location>
</feature>
<dbReference type="GeneID" id="34459105"/>
<sequence>MKSFTSRVLPQSLTSKVEELIQQDRDNKREWVIGVLLCAFAATIVMIINIILTIIAVAVAYSRTEDQGFVSATLYEGKCSTQKNWARGLHLLINILSTIMLAASNYCMQCLSSPSRQNIDDLHPQQEWLDIGIPSLKNLFFIGWRRRVLWMVLLVSSLPIHLMFVCKTMFSDFDFEHQPNNDTDFANCFEDNIAMSMSDFYSEEFEKLDTQKCKDTYAVDFLAGRGNLIIITNNSTVDNKSLLWAGSQNGPLVFGNNPFGWMCDAWVSNITVQPAGSVCATHPYSSMGKEPYMVGHCRSQKIDEKCQLVFNLPICLAVIFCNAAKVFCMFLTAHDERREILLTVGDAVSSFMDKPDTMTEGNCLLSKFDITKSSQSSTTLQPGKKRWMKSSVCSPHLSDGSPNFYRCFLLLGISGFLLGLTISSLAAAAEKTSISSLWNLGFGTPSANALMKLWEYGGDGSNLSAVLLANCPQIPVSVAYFLYNNILTTMLLAAEYDGYAQQRKSLRVSWPKGHQRSTYYLTLPYQYSFPLMVAHTLLHWLISQSLFYVQVLPFDARGNPVPEKQLVACGYSPIAIIFAMSLGGLMVCAILGMGMKCYKTNIPLAVSCSAAVSAACHPPPGGGDPLKPIKWGEIPEQAARLDPRTSSGKVETGEEEIALRSLSSLCPESSLDIGRYHELCTVDGERSLTPDPSWQGQESHASQVQFLTGENASSDGGEQSEGHCSFSSLGAIAPSLGRPYA</sequence>
<feature type="region of interest" description="Disordered" evidence="1">
    <location>
        <begin position="687"/>
        <end position="741"/>
    </location>
</feature>
<evidence type="ECO:0000313" key="4">
    <source>
        <dbReference type="EMBL" id="OJJ82009.1"/>
    </source>
</evidence>
<dbReference type="AlphaFoldDB" id="A0A1L9VDN1"/>
<accession>A0A1L9VDN1</accession>
<keyword evidence="2" id="KW-1133">Transmembrane helix</keyword>
<evidence type="ECO:0000256" key="2">
    <source>
        <dbReference type="SAM" id="Phobius"/>
    </source>
</evidence>
<dbReference type="Proteomes" id="UP000184300">
    <property type="component" value="Unassembled WGS sequence"/>
</dbReference>
<evidence type="ECO:0000259" key="3">
    <source>
        <dbReference type="Pfam" id="PF20163"/>
    </source>
</evidence>
<feature type="compositionally biased region" description="Polar residues" evidence="1">
    <location>
        <begin position="690"/>
        <end position="717"/>
    </location>
</feature>
<dbReference type="RefSeq" id="XP_022398707.1">
    <property type="nucleotide sequence ID" value="XM_022542844.1"/>
</dbReference>
<dbReference type="PANTHER" id="PTHR35395">
    <property type="entry name" value="DUF6536 DOMAIN-CONTAINING PROTEIN"/>
    <property type="match status" value="1"/>
</dbReference>
<keyword evidence="2" id="KW-0812">Transmembrane</keyword>
<feature type="transmembrane region" description="Helical" evidence="2">
    <location>
        <begin position="308"/>
        <end position="331"/>
    </location>
</feature>
<dbReference type="PANTHER" id="PTHR35395:SF1">
    <property type="entry name" value="DUF6536 DOMAIN-CONTAINING PROTEIN"/>
    <property type="match status" value="1"/>
</dbReference>
<feature type="domain" description="DUF6536" evidence="3">
    <location>
        <begin position="31"/>
        <end position="164"/>
    </location>
</feature>
<dbReference type="InterPro" id="IPR046623">
    <property type="entry name" value="DUF6536"/>
</dbReference>
<protein>
    <recommendedName>
        <fullName evidence="3">DUF6536 domain-containing protein</fullName>
    </recommendedName>
</protein>
<name>A0A1L9VDN1_ASPGL</name>
<feature type="transmembrane region" description="Helical" evidence="2">
    <location>
        <begin position="148"/>
        <end position="170"/>
    </location>
</feature>
<organism evidence="4 5">
    <name type="scientific">Aspergillus glaucus CBS 516.65</name>
    <dbReference type="NCBI Taxonomy" id="1160497"/>
    <lineage>
        <taxon>Eukaryota</taxon>
        <taxon>Fungi</taxon>
        <taxon>Dikarya</taxon>
        <taxon>Ascomycota</taxon>
        <taxon>Pezizomycotina</taxon>
        <taxon>Eurotiomycetes</taxon>
        <taxon>Eurotiomycetidae</taxon>
        <taxon>Eurotiales</taxon>
        <taxon>Aspergillaceae</taxon>
        <taxon>Aspergillus</taxon>
        <taxon>Aspergillus subgen. Aspergillus</taxon>
    </lineage>
</organism>
<keyword evidence="2" id="KW-0472">Membrane</keyword>
<reference evidence="5" key="1">
    <citation type="journal article" date="2017" name="Genome Biol.">
        <title>Comparative genomics reveals high biological diversity and specific adaptations in the industrially and medically important fungal genus Aspergillus.</title>
        <authorList>
            <person name="de Vries R.P."/>
            <person name="Riley R."/>
            <person name="Wiebenga A."/>
            <person name="Aguilar-Osorio G."/>
            <person name="Amillis S."/>
            <person name="Uchima C.A."/>
            <person name="Anderluh G."/>
            <person name="Asadollahi M."/>
            <person name="Askin M."/>
            <person name="Barry K."/>
            <person name="Battaglia E."/>
            <person name="Bayram O."/>
            <person name="Benocci T."/>
            <person name="Braus-Stromeyer S.A."/>
            <person name="Caldana C."/>
            <person name="Canovas D."/>
            <person name="Cerqueira G.C."/>
            <person name="Chen F."/>
            <person name="Chen W."/>
            <person name="Choi C."/>
            <person name="Clum A."/>
            <person name="Dos Santos R.A."/>
            <person name="Damasio A.R."/>
            <person name="Diallinas G."/>
            <person name="Emri T."/>
            <person name="Fekete E."/>
            <person name="Flipphi M."/>
            <person name="Freyberg S."/>
            <person name="Gallo A."/>
            <person name="Gournas C."/>
            <person name="Habgood R."/>
            <person name="Hainaut M."/>
            <person name="Harispe M.L."/>
            <person name="Henrissat B."/>
            <person name="Hilden K.S."/>
            <person name="Hope R."/>
            <person name="Hossain A."/>
            <person name="Karabika E."/>
            <person name="Karaffa L."/>
            <person name="Karanyi Z."/>
            <person name="Krasevec N."/>
            <person name="Kuo A."/>
            <person name="Kusch H."/>
            <person name="LaButti K."/>
            <person name="Lagendijk E.L."/>
            <person name="Lapidus A."/>
            <person name="Levasseur A."/>
            <person name="Lindquist E."/>
            <person name="Lipzen A."/>
            <person name="Logrieco A.F."/>
            <person name="MacCabe A."/>
            <person name="Maekelae M.R."/>
            <person name="Malavazi I."/>
            <person name="Melin P."/>
            <person name="Meyer V."/>
            <person name="Mielnichuk N."/>
            <person name="Miskei M."/>
            <person name="Molnar A.P."/>
            <person name="Mule G."/>
            <person name="Ngan C.Y."/>
            <person name="Orejas M."/>
            <person name="Orosz E."/>
            <person name="Ouedraogo J.P."/>
            <person name="Overkamp K.M."/>
            <person name="Park H.-S."/>
            <person name="Perrone G."/>
            <person name="Piumi F."/>
            <person name="Punt P.J."/>
            <person name="Ram A.F."/>
            <person name="Ramon A."/>
            <person name="Rauscher S."/>
            <person name="Record E."/>
            <person name="Riano-Pachon D.M."/>
            <person name="Robert V."/>
            <person name="Roehrig J."/>
            <person name="Ruller R."/>
            <person name="Salamov A."/>
            <person name="Salih N.S."/>
            <person name="Samson R.A."/>
            <person name="Sandor E."/>
            <person name="Sanguinetti M."/>
            <person name="Schuetze T."/>
            <person name="Sepcic K."/>
            <person name="Shelest E."/>
            <person name="Sherlock G."/>
            <person name="Sophianopoulou V."/>
            <person name="Squina F.M."/>
            <person name="Sun H."/>
            <person name="Susca A."/>
            <person name="Todd R.B."/>
            <person name="Tsang A."/>
            <person name="Unkles S.E."/>
            <person name="van de Wiele N."/>
            <person name="van Rossen-Uffink D."/>
            <person name="Oliveira J.V."/>
            <person name="Vesth T.C."/>
            <person name="Visser J."/>
            <person name="Yu J.-H."/>
            <person name="Zhou M."/>
            <person name="Andersen M.R."/>
            <person name="Archer D.B."/>
            <person name="Baker S.E."/>
            <person name="Benoit I."/>
            <person name="Brakhage A.A."/>
            <person name="Braus G.H."/>
            <person name="Fischer R."/>
            <person name="Frisvad J.C."/>
            <person name="Goldman G.H."/>
            <person name="Houbraken J."/>
            <person name="Oakley B."/>
            <person name="Pocsi I."/>
            <person name="Scazzocchio C."/>
            <person name="Seiboth B."/>
            <person name="vanKuyk P.A."/>
            <person name="Wortman J."/>
            <person name="Dyer P.S."/>
            <person name="Grigoriev I.V."/>
        </authorList>
    </citation>
    <scope>NUCLEOTIDE SEQUENCE [LARGE SCALE GENOMIC DNA]</scope>
    <source>
        <strain evidence="5">CBS 516.65</strain>
    </source>
</reference>
<feature type="transmembrane region" description="Helical" evidence="2">
    <location>
        <begin position="571"/>
        <end position="592"/>
    </location>
</feature>
<evidence type="ECO:0000256" key="1">
    <source>
        <dbReference type="SAM" id="MobiDB-lite"/>
    </source>
</evidence>
<dbReference type="STRING" id="1160497.A0A1L9VDN1"/>
<dbReference type="VEuPathDB" id="FungiDB:ASPGLDRAFT_175323"/>
<proteinExistence type="predicted"/>
<evidence type="ECO:0000313" key="5">
    <source>
        <dbReference type="Proteomes" id="UP000184300"/>
    </source>
</evidence>
<dbReference type="Pfam" id="PF20163">
    <property type="entry name" value="DUF6536"/>
    <property type="match status" value="1"/>
</dbReference>
<feature type="transmembrane region" description="Helical" evidence="2">
    <location>
        <begin position="88"/>
        <end position="108"/>
    </location>
</feature>
<gene>
    <name evidence="4" type="ORF">ASPGLDRAFT_175323</name>
</gene>
<dbReference type="OrthoDB" id="5429634at2759"/>
<dbReference type="EMBL" id="KV878903">
    <property type="protein sequence ID" value="OJJ82009.1"/>
    <property type="molecule type" value="Genomic_DNA"/>
</dbReference>
<feature type="transmembrane region" description="Helical" evidence="2">
    <location>
        <begin position="407"/>
        <end position="429"/>
    </location>
</feature>
<keyword evidence="5" id="KW-1185">Reference proteome</keyword>